<reference evidence="3 4" key="1">
    <citation type="submission" date="2020-08" db="EMBL/GenBank/DDBJ databases">
        <title>Oceanospirillum sp. nov. isolated from marine sediment.</title>
        <authorList>
            <person name="Ji X."/>
        </authorList>
    </citation>
    <scope>NUCLEOTIDE SEQUENCE [LARGE SCALE GENOMIC DNA]</scope>
    <source>
        <strain evidence="3 4">D5</strain>
    </source>
</reference>
<keyword evidence="1" id="KW-0812">Transmembrane</keyword>
<dbReference type="CDD" id="cd01467">
    <property type="entry name" value="vWA_BatA_type"/>
    <property type="match status" value="1"/>
</dbReference>
<keyword evidence="4" id="KW-1185">Reference proteome</keyword>
<dbReference type="EMBL" id="JACJFM010000002">
    <property type="protein sequence ID" value="MBB1485332.1"/>
    <property type="molecule type" value="Genomic_DNA"/>
</dbReference>
<evidence type="ECO:0000256" key="1">
    <source>
        <dbReference type="SAM" id="Phobius"/>
    </source>
</evidence>
<evidence type="ECO:0000313" key="3">
    <source>
        <dbReference type="EMBL" id="MBB1485332.1"/>
    </source>
</evidence>
<keyword evidence="1" id="KW-0472">Membrane</keyword>
<name>A0A839ILB4_9GAMM</name>
<dbReference type="PANTHER" id="PTHR22550">
    <property type="entry name" value="SPORE GERMINATION PROTEIN"/>
    <property type="match status" value="1"/>
</dbReference>
<organism evidence="3 4">
    <name type="scientific">Oceanospirillum sediminis</name>
    <dbReference type="NCBI Taxonomy" id="2760088"/>
    <lineage>
        <taxon>Bacteria</taxon>
        <taxon>Pseudomonadati</taxon>
        <taxon>Pseudomonadota</taxon>
        <taxon>Gammaproteobacteria</taxon>
        <taxon>Oceanospirillales</taxon>
        <taxon>Oceanospirillaceae</taxon>
        <taxon>Oceanospirillum</taxon>
    </lineage>
</organism>
<proteinExistence type="predicted"/>
<dbReference type="PROSITE" id="PS50234">
    <property type="entry name" value="VWFA"/>
    <property type="match status" value="1"/>
</dbReference>
<dbReference type="AlphaFoldDB" id="A0A839ILB4"/>
<dbReference type="InterPro" id="IPR036465">
    <property type="entry name" value="vWFA_dom_sf"/>
</dbReference>
<protein>
    <submittedName>
        <fullName evidence="3">VWA domain-containing protein</fullName>
    </submittedName>
</protein>
<gene>
    <name evidence="3" type="ORF">H4O21_01705</name>
</gene>
<dbReference type="Proteomes" id="UP000565262">
    <property type="component" value="Unassembled WGS sequence"/>
</dbReference>
<feature type="transmembrane region" description="Helical" evidence="1">
    <location>
        <begin position="14"/>
        <end position="32"/>
    </location>
</feature>
<dbReference type="InterPro" id="IPR002035">
    <property type="entry name" value="VWF_A"/>
</dbReference>
<dbReference type="SUPFAM" id="SSF53300">
    <property type="entry name" value="vWA-like"/>
    <property type="match status" value="1"/>
</dbReference>
<dbReference type="InterPro" id="IPR050768">
    <property type="entry name" value="UPF0353/GerABKA_families"/>
</dbReference>
<feature type="domain" description="VWFA" evidence="2">
    <location>
        <begin position="98"/>
        <end position="293"/>
    </location>
</feature>
<dbReference type="SMART" id="SM00327">
    <property type="entry name" value="VWA"/>
    <property type="match status" value="1"/>
</dbReference>
<keyword evidence="1" id="KW-1133">Transmembrane helix</keyword>
<dbReference type="PANTHER" id="PTHR22550:SF18">
    <property type="entry name" value="VWFA DOMAIN-CONTAINING PROTEIN"/>
    <property type="match status" value="1"/>
</dbReference>
<feature type="transmembrane region" description="Helical" evidence="1">
    <location>
        <begin position="66"/>
        <end position="85"/>
    </location>
</feature>
<dbReference type="InterPro" id="IPR033881">
    <property type="entry name" value="vWA_BatA_type"/>
</dbReference>
<feature type="transmembrane region" description="Helical" evidence="1">
    <location>
        <begin position="312"/>
        <end position="334"/>
    </location>
</feature>
<sequence length="352" mass="40059">MSAFSTLYSHIDFIWPWIFLLLPLPWLVYRFFPTATPRQYQLKISWLSMLTQDQKPRVHRSSATRLIFASLLWLLLLIAASHPQWTGDPVPLPNKGHDLLMAVDISGSMQVQDMEVEQQMTDRLSAVKNIVSDFVLRREGDRLGLIVFGTRAYLHVPLSHDRNTVSEQLKGIQLRMAGEQTAIGDAIGLAVKRLKDQPEDARVLVLLTDGANTAGSVEPLQAATLAKEQKVRIYTIGIGADEMEVQTLFGLTRRVNPSQELDEYTLQKIARETGGVYFRARSTEELSMIYQELDRLEPIEQNSQVFRPRHSLLHWPLLTVIILISLTFAHRWLLSISQMLRTMKSSSSDTLK</sequence>
<dbReference type="Gene3D" id="3.40.50.410">
    <property type="entry name" value="von Willebrand factor, type A domain"/>
    <property type="match status" value="1"/>
</dbReference>
<evidence type="ECO:0000313" key="4">
    <source>
        <dbReference type="Proteomes" id="UP000565262"/>
    </source>
</evidence>
<comment type="caution">
    <text evidence="3">The sequence shown here is derived from an EMBL/GenBank/DDBJ whole genome shotgun (WGS) entry which is preliminary data.</text>
</comment>
<evidence type="ECO:0000259" key="2">
    <source>
        <dbReference type="PROSITE" id="PS50234"/>
    </source>
</evidence>
<dbReference type="Pfam" id="PF00092">
    <property type="entry name" value="VWA"/>
    <property type="match status" value="1"/>
</dbReference>
<dbReference type="RefSeq" id="WP_182807124.1">
    <property type="nucleotide sequence ID" value="NZ_JACJFM010000002.1"/>
</dbReference>
<accession>A0A839ILB4</accession>